<dbReference type="PIRSF" id="PIRSF001589">
    <property type="entry name" value="Asn_synthetase_glu-h"/>
    <property type="match status" value="1"/>
</dbReference>
<dbReference type="PANTHER" id="PTHR43284:SF1">
    <property type="entry name" value="ASPARAGINE SYNTHETASE"/>
    <property type="match status" value="1"/>
</dbReference>
<dbReference type="InterPro" id="IPR017932">
    <property type="entry name" value="GATase_2_dom"/>
</dbReference>
<keyword evidence="9" id="KW-0436">Ligase</keyword>
<organism evidence="9 10">
    <name type="scientific">Cyclobacterium plantarum</name>
    <dbReference type="NCBI Taxonomy" id="2716263"/>
    <lineage>
        <taxon>Bacteria</taxon>
        <taxon>Pseudomonadati</taxon>
        <taxon>Bacteroidota</taxon>
        <taxon>Cytophagia</taxon>
        <taxon>Cytophagales</taxon>
        <taxon>Cyclobacteriaceae</taxon>
        <taxon>Cyclobacterium</taxon>
    </lineage>
</organism>
<dbReference type="PROSITE" id="PS51278">
    <property type="entry name" value="GATASE_TYPE_2"/>
    <property type="match status" value="1"/>
</dbReference>
<dbReference type="Pfam" id="PF13537">
    <property type="entry name" value="GATase_7"/>
    <property type="match status" value="1"/>
</dbReference>
<reference evidence="9 10" key="1">
    <citation type="submission" date="2020-03" db="EMBL/GenBank/DDBJ databases">
        <title>Cyclobacterium plantarum sp. nov., a marine bacterium isolated from a coastal-marine wetland.</title>
        <authorList>
            <person name="Sanchez-Porro C."/>
            <person name="Ventosa A."/>
            <person name="Amoozegar M."/>
        </authorList>
    </citation>
    <scope>NUCLEOTIDE SEQUENCE [LARGE SCALE GENOMIC DNA]</scope>
    <source>
        <strain evidence="9 10">GBPx2</strain>
    </source>
</reference>
<evidence type="ECO:0000313" key="10">
    <source>
        <dbReference type="Proteomes" id="UP000649799"/>
    </source>
</evidence>
<keyword evidence="5" id="KW-0067">ATP-binding</keyword>
<protein>
    <recommendedName>
        <fullName evidence="3">asparagine synthase (glutamine-hydrolyzing)</fullName>
        <ecNumber evidence="3">6.3.5.4</ecNumber>
    </recommendedName>
</protein>
<dbReference type="CDD" id="cd01991">
    <property type="entry name" value="Asn_synthase_B_C"/>
    <property type="match status" value="1"/>
</dbReference>
<feature type="domain" description="Glutamine amidotransferase type-2" evidence="8">
    <location>
        <begin position="2"/>
        <end position="210"/>
    </location>
</feature>
<dbReference type="Gene3D" id="3.60.20.10">
    <property type="entry name" value="Glutamine Phosphoribosylpyrophosphate, subunit 1, domain 1"/>
    <property type="match status" value="1"/>
</dbReference>
<dbReference type="SUPFAM" id="SSF52402">
    <property type="entry name" value="Adenine nucleotide alpha hydrolases-like"/>
    <property type="match status" value="1"/>
</dbReference>
<proteinExistence type="inferred from homology"/>
<dbReference type="InterPro" id="IPR006426">
    <property type="entry name" value="Asn_synth_AEB"/>
</dbReference>
<dbReference type="Gene3D" id="3.40.50.620">
    <property type="entry name" value="HUPs"/>
    <property type="match status" value="1"/>
</dbReference>
<dbReference type="Proteomes" id="UP000649799">
    <property type="component" value="Unassembled WGS sequence"/>
</dbReference>
<evidence type="ECO:0000256" key="6">
    <source>
        <dbReference type="ARBA" id="ARBA00022962"/>
    </source>
</evidence>
<keyword evidence="10" id="KW-1185">Reference proteome</keyword>
<dbReference type="Pfam" id="PF00733">
    <property type="entry name" value="Asn_synthase"/>
    <property type="match status" value="1"/>
</dbReference>
<comment type="caution">
    <text evidence="9">The sequence shown here is derived from an EMBL/GenBank/DDBJ whole genome shotgun (WGS) entry which is preliminary data.</text>
</comment>
<name>A0ABX0HDP8_9BACT</name>
<evidence type="ECO:0000256" key="2">
    <source>
        <dbReference type="ARBA" id="ARBA00005752"/>
    </source>
</evidence>
<evidence type="ECO:0000259" key="8">
    <source>
        <dbReference type="PROSITE" id="PS51278"/>
    </source>
</evidence>
<dbReference type="InterPro" id="IPR001962">
    <property type="entry name" value="Asn_synthase"/>
</dbReference>
<gene>
    <name evidence="9" type="primary">asnB</name>
    <name evidence="9" type="ORF">G9Q97_16740</name>
</gene>
<dbReference type="GO" id="GO:0004066">
    <property type="term" value="F:asparagine synthase (glutamine-hydrolyzing) activity"/>
    <property type="evidence" value="ECO:0007669"/>
    <property type="project" value="UniProtKB-EC"/>
</dbReference>
<dbReference type="InterPro" id="IPR033738">
    <property type="entry name" value="AsnB_N"/>
</dbReference>
<dbReference type="PANTHER" id="PTHR43284">
    <property type="entry name" value="ASPARAGINE SYNTHETASE (GLUTAMINE-HYDROLYZING)"/>
    <property type="match status" value="1"/>
</dbReference>
<keyword evidence="4" id="KW-0547">Nucleotide-binding</keyword>
<dbReference type="RefSeq" id="WP_166148869.1">
    <property type="nucleotide sequence ID" value="NZ_JAANYN010000007.1"/>
</dbReference>
<evidence type="ECO:0000256" key="7">
    <source>
        <dbReference type="ARBA" id="ARBA00048741"/>
    </source>
</evidence>
<evidence type="ECO:0000313" key="9">
    <source>
        <dbReference type="EMBL" id="NHE58458.1"/>
    </source>
</evidence>
<evidence type="ECO:0000256" key="1">
    <source>
        <dbReference type="ARBA" id="ARBA00005187"/>
    </source>
</evidence>
<dbReference type="InterPro" id="IPR014729">
    <property type="entry name" value="Rossmann-like_a/b/a_fold"/>
</dbReference>
<dbReference type="EC" id="6.3.5.4" evidence="3"/>
<dbReference type="SUPFAM" id="SSF56235">
    <property type="entry name" value="N-terminal nucleophile aminohydrolases (Ntn hydrolases)"/>
    <property type="match status" value="1"/>
</dbReference>
<keyword evidence="6" id="KW-0315">Glutamine amidotransferase</keyword>
<dbReference type="InterPro" id="IPR051786">
    <property type="entry name" value="ASN_synthetase/amidase"/>
</dbReference>
<comment type="similarity">
    <text evidence="2">Belongs to the asparagine synthetase family.</text>
</comment>
<comment type="catalytic activity">
    <reaction evidence="7">
        <text>L-aspartate + L-glutamine + ATP + H2O = L-asparagine + L-glutamate + AMP + diphosphate + H(+)</text>
        <dbReference type="Rhea" id="RHEA:12228"/>
        <dbReference type="ChEBI" id="CHEBI:15377"/>
        <dbReference type="ChEBI" id="CHEBI:15378"/>
        <dbReference type="ChEBI" id="CHEBI:29985"/>
        <dbReference type="ChEBI" id="CHEBI:29991"/>
        <dbReference type="ChEBI" id="CHEBI:30616"/>
        <dbReference type="ChEBI" id="CHEBI:33019"/>
        <dbReference type="ChEBI" id="CHEBI:58048"/>
        <dbReference type="ChEBI" id="CHEBI:58359"/>
        <dbReference type="ChEBI" id="CHEBI:456215"/>
        <dbReference type="EC" id="6.3.5.4"/>
    </reaction>
</comment>
<evidence type="ECO:0000256" key="5">
    <source>
        <dbReference type="ARBA" id="ARBA00022840"/>
    </source>
</evidence>
<dbReference type="NCBIfam" id="TIGR01536">
    <property type="entry name" value="asn_synth_AEB"/>
    <property type="match status" value="1"/>
</dbReference>
<evidence type="ECO:0000256" key="4">
    <source>
        <dbReference type="ARBA" id="ARBA00022741"/>
    </source>
</evidence>
<dbReference type="EMBL" id="JAANYN010000007">
    <property type="protein sequence ID" value="NHE58458.1"/>
    <property type="molecule type" value="Genomic_DNA"/>
</dbReference>
<accession>A0ABX0HDP8</accession>
<dbReference type="CDD" id="cd00712">
    <property type="entry name" value="AsnB"/>
    <property type="match status" value="1"/>
</dbReference>
<sequence length="597" mass="68453">MCGVHLLVSTSGKNEDHITAMMQACQHRGPDHSSWEKVAAGVYLAANRLKTLDLREEANQPLFHKESGAFLSWNGFLYNYQDLRNQLIQEGVKFKSTSDGEVLLEWLLKKGKDGVKLVQGMYAFAFVHENKVLLGRDPLGMKSLYFARNEYSLVCSSECRCLLASGLFPKKIDKYQVLPYFYLRHAMPRHSFYSGIEELAAGELREFDLDAGQTRSKHIDLLVSDQKPALNVNSFEEVLTDAVLKHFHADVPVGLILSGGADSTLLYHLWYKETGTSLPTFTVGFEYPYNRKYKDPEFASLLARKFGGLHHEVRISPEWFLENWPEYIRTLDQPVGDSAGFLTWAVAKKARESVKILISGVGADELFSGYNRHIAFRKFLKHPDFWLFAASLLSRVPVWGRGRKKFLSSIEDTAQRTFMNFAALNPLPDALAGVLDPFYPVGKDHFKNALEWDRKIYLVQDLLKIHDNACMSQGIEGRAPFLDWQVVDFSNRLSEQELLQTTSKFWIKSILKKNGLEKFANRRKLGFGLPLIEWLTRHPEFRNSVLSAIREFGQFHSELVPLEWRDLVKKPENYIAEHFLLLFNVFLLSGWMKANRL</sequence>
<dbReference type="InterPro" id="IPR029055">
    <property type="entry name" value="Ntn_hydrolases_N"/>
</dbReference>
<evidence type="ECO:0000256" key="3">
    <source>
        <dbReference type="ARBA" id="ARBA00012737"/>
    </source>
</evidence>
<comment type="pathway">
    <text evidence="1">Amino-acid biosynthesis; L-asparagine biosynthesis; L-asparagine from L-aspartate (L-Gln route): step 1/1.</text>
</comment>